<dbReference type="OrthoDB" id="72772at2759"/>
<dbReference type="GO" id="GO:0006310">
    <property type="term" value="P:DNA recombination"/>
    <property type="evidence" value="ECO:0007669"/>
    <property type="project" value="InterPro"/>
</dbReference>
<evidence type="ECO:0000256" key="3">
    <source>
        <dbReference type="ARBA" id="ARBA00009761"/>
    </source>
</evidence>
<dbReference type="Proteomes" id="UP001138500">
    <property type="component" value="Unassembled WGS sequence"/>
</dbReference>
<comment type="similarity">
    <text evidence="2">Belongs to the ATG14 family.</text>
</comment>
<organism evidence="9 10">
    <name type="scientific">Teratosphaeria destructans</name>
    <dbReference type="NCBI Taxonomy" id="418781"/>
    <lineage>
        <taxon>Eukaryota</taxon>
        <taxon>Fungi</taxon>
        <taxon>Dikarya</taxon>
        <taxon>Ascomycota</taxon>
        <taxon>Pezizomycotina</taxon>
        <taxon>Dothideomycetes</taxon>
        <taxon>Dothideomycetidae</taxon>
        <taxon>Mycosphaerellales</taxon>
        <taxon>Teratosphaeriaceae</taxon>
        <taxon>Teratosphaeria</taxon>
    </lineage>
</organism>
<keyword evidence="6" id="KW-0539">Nucleus</keyword>
<dbReference type="Pfam" id="PF10186">
    <property type="entry name" value="ATG14"/>
    <property type="match status" value="1"/>
</dbReference>
<dbReference type="PANTHER" id="PTHR15157:SF5">
    <property type="entry name" value="UV RADIATION RESISTANCE-ASSOCIATED GENE PROTEIN"/>
    <property type="match status" value="1"/>
</dbReference>
<dbReference type="EMBL" id="RIBY02000746">
    <property type="protein sequence ID" value="KAH9838126.1"/>
    <property type="molecule type" value="Genomic_DNA"/>
</dbReference>
<accession>A0A9W7SX31</accession>
<comment type="similarity">
    <text evidence="3">Belongs to the replication factor A protein 3 family.</text>
</comment>
<dbReference type="AlphaFoldDB" id="A0A9W7SX31"/>
<dbReference type="PANTHER" id="PTHR15157">
    <property type="entry name" value="UV RADIATION RESISTANCE-ASSOCIATED GENE PROTEIN"/>
    <property type="match status" value="1"/>
</dbReference>
<evidence type="ECO:0000256" key="8">
    <source>
        <dbReference type="SAM" id="MobiDB-lite"/>
    </source>
</evidence>
<dbReference type="GO" id="GO:0032991">
    <property type="term" value="C:protein-containing complex"/>
    <property type="evidence" value="ECO:0007669"/>
    <property type="project" value="UniProtKB-ARBA"/>
</dbReference>
<dbReference type="GO" id="GO:0006260">
    <property type="term" value="P:DNA replication"/>
    <property type="evidence" value="ECO:0007669"/>
    <property type="project" value="InterPro"/>
</dbReference>
<dbReference type="FunFam" id="2.40.50.140:FF:000271">
    <property type="entry name" value="Similar to ssDNA binding protein Ssb3"/>
    <property type="match status" value="1"/>
</dbReference>
<evidence type="ECO:0000256" key="5">
    <source>
        <dbReference type="ARBA" id="ARBA00023054"/>
    </source>
</evidence>
<feature type="region of interest" description="Disordered" evidence="8">
    <location>
        <begin position="46"/>
        <end position="66"/>
    </location>
</feature>
<dbReference type="GO" id="GO:0031981">
    <property type="term" value="C:nuclear lumen"/>
    <property type="evidence" value="ECO:0007669"/>
    <property type="project" value="UniProtKB-ARBA"/>
</dbReference>
<dbReference type="GO" id="GO:0005768">
    <property type="term" value="C:endosome"/>
    <property type="evidence" value="ECO:0007669"/>
    <property type="project" value="TreeGrafter"/>
</dbReference>
<feature type="compositionally biased region" description="Basic and acidic residues" evidence="8">
    <location>
        <begin position="79"/>
        <end position="95"/>
    </location>
</feature>
<comment type="caution">
    <text evidence="9">The sequence shown here is derived from an EMBL/GenBank/DDBJ whole genome shotgun (WGS) entry which is preliminary data.</text>
</comment>
<dbReference type="SUPFAM" id="SSF50249">
    <property type="entry name" value="Nucleic acid-binding proteins"/>
    <property type="match status" value="1"/>
</dbReference>
<dbReference type="InterPro" id="IPR013970">
    <property type="entry name" value="Rfa2"/>
</dbReference>
<dbReference type="GO" id="GO:0003677">
    <property type="term" value="F:DNA binding"/>
    <property type="evidence" value="ECO:0007669"/>
    <property type="project" value="InterPro"/>
</dbReference>
<gene>
    <name evidence="9" type="ORF">Tdes44962_MAKER08275</name>
</gene>
<dbReference type="Pfam" id="PF08661">
    <property type="entry name" value="Rep_fac-A_3"/>
    <property type="match status" value="1"/>
</dbReference>
<dbReference type="CDD" id="cd04479">
    <property type="entry name" value="RPA3"/>
    <property type="match status" value="1"/>
</dbReference>
<evidence type="ECO:0000313" key="9">
    <source>
        <dbReference type="EMBL" id="KAH9838126.1"/>
    </source>
</evidence>
<feature type="compositionally biased region" description="Basic and acidic residues" evidence="8">
    <location>
        <begin position="51"/>
        <end position="61"/>
    </location>
</feature>
<protein>
    <recommendedName>
        <fullName evidence="4">Autophagy-related protein 14</fullName>
    </recommendedName>
</protein>
<name>A0A9W7SX31_9PEZI</name>
<evidence type="ECO:0000256" key="7">
    <source>
        <dbReference type="SAM" id="Coils"/>
    </source>
</evidence>
<dbReference type="Gene3D" id="2.40.50.140">
    <property type="entry name" value="Nucleic acid-binding proteins"/>
    <property type="match status" value="1"/>
</dbReference>
<dbReference type="GO" id="GO:0000323">
    <property type="term" value="C:lytic vacuole"/>
    <property type="evidence" value="ECO:0007669"/>
    <property type="project" value="TreeGrafter"/>
</dbReference>
<reference evidence="9 10" key="1">
    <citation type="journal article" date="2018" name="IMA Fungus">
        <title>IMA Genome-F 10: Nine draft genome sequences of Claviceps purpurea s.lat., including C. arundinis, C. humidiphila, and C. cf. spartinae, pseudomolecules for the pitch canker pathogen Fusarium circinatum, draft genome of Davidsoniella eucalypti, Grosmannia galeiformis, Quambalaria eucalypti, and Teratosphaeria destructans.</title>
        <authorList>
            <person name="Wingfield B.D."/>
            <person name="Liu M."/>
            <person name="Nguyen H.D."/>
            <person name="Lane F.A."/>
            <person name="Morgan S.W."/>
            <person name="De Vos L."/>
            <person name="Wilken P.M."/>
            <person name="Duong T.A."/>
            <person name="Aylward J."/>
            <person name="Coetzee M.P."/>
            <person name="Dadej K."/>
            <person name="De Beer Z.W."/>
            <person name="Findlay W."/>
            <person name="Havenga M."/>
            <person name="Kolarik M."/>
            <person name="Menzies J.G."/>
            <person name="Naidoo K."/>
            <person name="Pochopski O."/>
            <person name="Shoukouhi P."/>
            <person name="Santana Q.C."/>
            <person name="Seifert K.A."/>
            <person name="Soal N."/>
            <person name="Steenkamp E.T."/>
            <person name="Tatham C.T."/>
            <person name="van der Nest M.A."/>
            <person name="Wingfield M.J."/>
        </authorList>
    </citation>
    <scope>NUCLEOTIDE SEQUENCE [LARGE SCALE GENOMIC DNA]</scope>
    <source>
        <strain evidence="9">CMW44962</strain>
    </source>
</reference>
<feature type="coiled-coil region" evidence="7">
    <location>
        <begin position="349"/>
        <end position="380"/>
    </location>
</feature>
<evidence type="ECO:0000256" key="2">
    <source>
        <dbReference type="ARBA" id="ARBA00009574"/>
    </source>
</evidence>
<feature type="region of interest" description="Disordered" evidence="8">
    <location>
        <begin position="1"/>
        <end position="28"/>
    </location>
</feature>
<evidence type="ECO:0000256" key="1">
    <source>
        <dbReference type="ARBA" id="ARBA00004123"/>
    </source>
</evidence>
<keyword evidence="5 7" id="KW-0175">Coiled coil</keyword>
<evidence type="ECO:0000256" key="4">
    <source>
        <dbReference type="ARBA" id="ARBA00013807"/>
    </source>
</evidence>
<dbReference type="GO" id="GO:0035493">
    <property type="term" value="P:SNARE complex assembly"/>
    <property type="evidence" value="ECO:0007669"/>
    <property type="project" value="TreeGrafter"/>
</dbReference>
<dbReference type="InterPro" id="IPR018791">
    <property type="entry name" value="UV_resistance/autophagy_Atg14"/>
</dbReference>
<proteinExistence type="inferred from homology"/>
<reference evidence="9 10" key="2">
    <citation type="journal article" date="2021" name="Curr. Genet.">
        <title>Genetic response to nitrogen starvation in the aggressive Eucalyptus foliar pathogen Teratosphaeria destructans.</title>
        <authorList>
            <person name="Havenga M."/>
            <person name="Wingfield B.D."/>
            <person name="Wingfield M.J."/>
            <person name="Dreyer L.L."/>
            <person name="Roets F."/>
            <person name="Aylward J."/>
        </authorList>
    </citation>
    <scope>NUCLEOTIDE SEQUENCE [LARGE SCALE GENOMIC DNA]</scope>
    <source>
        <strain evidence="9">CMW44962</strain>
    </source>
</reference>
<keyword evidence="10" id="KW-1185">Reference proteome</keyword>
<feature type="region of interest" description="Disordered" evidence="8">
    <location>
        <begin position="79"/>
        <end position="148"/>
    </location>
</feature>
<comment type="subcellular location">
    <subcellularLocation>
        <location evidence="1">Nucleus</location>
    </subcellularLocation>
</comment>
<dbReference type="InterPro" id="IPR012340">
    <property type="entry name" value="NA-bd_OB-fold"/>
</dbReference>
<evidence type="ECO:0000313" key="10">
    <source>
        <dbReference type="Proteomes" id="UP001138500"/>
    </source>
</evidence>
<sequence length="781" mass="87495">MASSSTRPPPAPTANAPERRDRSWLLPSNRKLRNLVSISLRNLSLAPTSPERSRAKARDDDAVPQSLKSPAKLVALREQHALGHSRSSSDLRSVAEDGVEGDASDDIPTGHLEENGTPRTPSRPTVGRLRRGSTLEWANATPQRRQEKLQNVTADRMADVFFSVHVAGLKEPVYVSEVVERTMNPTFRHDDWGPCGPGIMRLDSVTIKFWTKSAKMDSWRELFELSLSLQGLQYLGKSLDQYHHALPRNAVIFHLTDGVYTAFQSLSDYAPPGATSLSRTSTTKVLSTSSFDTLLRLSKLDESIQDAFQTRNKIAIDLDALLEANKSVLAERDLVAEAGDRLKTIDYAKKTVQRQVEKARKQQEEKRAALASRRDLMKQDGEHRNAERSHMQQSRLELPGLRDEYEVKKKSTQNQRRRICEDLQKIYPVQPVAGKSLAFTIRDIHLPNSEDLDTEPPNQIATAFGFVAHVLLLVSFYMNQPLLYPVNPRSSTSTIEDPISLLKTTSSTTQSYKDDKALRTYPLFSKGVPRFRFEYGVFLLNKDIQVLLESAYNIRVLDIRQTLPNLKYLLYVATAGEGELPARKAGGIRGLMRSGTPDLCRSDSHDSAASSVSGLLWPGGGKENTMNGKPKGAVDSLKRNIEHRTRKFGQHQDKDTSDNIKTKTLHQVRTMTESTPRINAGYLQQFSHQTVRILGKVKQLRGEQATIQDANNDNINLHLNREANLQVNHAVEIIGKVQNDLSVKVMASTDMGPESHIDFSAVEAVVDATHRYHEIFYSKEQ</sequence>
<feature type="region of interest" description="Disordered" evidence="8">
    <location>
        <begin position="611"/>
        <end position="633"/>
    </location>
</feature>
<dbReference type="GO" id="GO:0006281">
    <property type="term" value="P:DNA repair"/>
    <property type="evidence" value="ECO:0007669"/>
    <property type="project" value="InterPro"/>
</dbReference>
<evidence type="ECO:0000256" key="6">
    <source>
        <dbReference type="ARBA" id="ARBA00023242"/>
    </source>
</evidence>
<dbReference type="GO" id="GO:0000149">
    <property type="term" value="F:SNARE binding"/>
    <property type="evidence" value="ECO:0007669"/>
    <property type="project" value="TreeGrafter"/>
</dbReference>